<comment type="caution">
    <text evidence="1">The sequence shown here is derived from an EMBL/GenBank/DDBJ whole genome shotgun (WGS) entry which is preliminary data.</text>
</comment>
<organism evidence="1 2">
    <name type="scientific">Holotrichia oblita</name>
    <name type="common">Chafer beetle</name>
    <dbReference type="NCBI Taxonomy" id="644536"/>
    <lineage>
        <taxon>Eukaryota</taxon>
        <taxon>Metazoa</taxon>
        <taxon>Ecdysozoa</taxon>
        <taxon>Arthropoda</taxon>
        <taxon>Hexapoda</taxon>
        <taxon>Insecta</taxon>
        <taxon>Pterygota</taxon>
        <taxon>Neoptera</taxon>
        <taxon>Endopterygota</taxon>
        <taxon>Coleoptera</taxon>
        <taxon>Polyphaga</taxon>
        <taxon>Scarabaeiformia</taxon>
        <taxon>Scarabaeidae</taxon>
        <taxon>Melolonthinae</taxon>
        <taxon>Holotrichia</taxon>
    </lineage>
</organism>
<gene>
    <name evidence="1" type="ORF">MML48_4g00011613</name>
</gene>
<keyword evidence="2" id="KW-1185">Reference proteome</keyword>
<reference evidence="1" key="1">
    <citation type="submission" date="2022-04" db="EMBL/GenBank/DDBJ databases">
        <title>Chromosome-scale genome assembly of Holotrichia oblita Faldermann.</title>
        <authorList>
            <person name="Rongchong L."/>
        </authorList>
    </citation>
    <scope>NUCLEOTIDE SEQUENCE</scope>
    <source>
        <strain evidence="1">81SQS9</strain>
    </source>
</reference>
<dbReference type="EMBL" id="CM043018">
    <property type="protein sequence ID" value="KAI4463529.1"/>
    <property type="molecule type" value="Genomic_DNA"/>
</dbReference>
<evidence type="ECO:0000313" key="2">
    <source>
        <dbReference type="Proteomes" id="UP001056778"/>
    </source>
</evidence>
<name>A0ACB9T9T0_HOLOL</name>
<accession>A0ACB9T9T0</accession>
<sequence length="1122" mass="126818">MAEGQISLNDQTFIPLVDIQHDIQENTATDIKLMNTQENVSLSNEVSIIEDMVSNTETVQETKANETVEKSTGSSTNTAEDRTTESPSTGENYIYKCVFCDQVLSATDDPKLLECLHNACGSCTNNKLYEQNDNQNKGLEKKLSECILFYNNLLSGVECPTCGLTCEADKIIDNQFLLELNTTEETTTKVAELKCSSCSDDNVATSWCVDCSEYICDICVQAHQRLKITKDHTIKPKEDGAQENQTTSSSTSSTTLFCTTHPHEKLSLFCEYCDKLTCRDCQLIEHREHKYKFTHEIAHDARKFIAAMLKDISYKRVLLSSAVKVIADRQSLITEKKKALVLEITQLVVKLTNTINVRGKQLVTKLTEVCDSKQKTLHEKKIALDQLSKMTDHCIQFTQHALDNGSDMALLYSKKQVTSHLQRIKCKRADIPNPEIPVRIHLALDKVPELIKVISTIGQIVVDGRVYPSQPSSPSASMTPQSSPSPVHQQTPMNVLHQQLQQTPQHLQQPPAHIQQQQQQQQQLSQPPTPTSHIPSHPQQQSQQQQQSILPGYQPQQQQQQHHPQQQMTQSMGQASHQQPPMQQQTHNPQGIPSHRMLPPYGQQYNQSLGLSMNQNTQQSLGQKAPPNMGNMPPNQPANIPISLPQHLQLGQRMPMQRSPMRPMLPICHKPGLNNQQQQVTSSTHPQGAIMQDRSNLRGLLQANGNAVYVQTAPGQYQAVQPQYAQQFQNRFQSPPQYRQQMRLGFHPSQQHSNSQHPIGTVRIPIQRQGFQSPPLQQNQPNQQPSLKWHIPQQTDGTSTPITRPPSNQSQPFINDNFKITLKSQNHNDPKNFSSVSSTIPKTPSPNHIQGKSDTENNLDKYCEDSVNDLMATIAKLDSNGVQVLAENRPKTGGSPHVDSSTGDLSGPSLKLKSEVMEMGKDDPNEDWCAVCMDGGELVCCDKCPKVFHQSCHIPNLRIEENDTWQCLLCMNFADIPENALGEKKEGQLSLKEKKIAERLVLELYCQYEPSLPFRELISPDNVEYHTIIKKAMALDSIRQKLDWNSPDCYTNLEQLVRDVRLMFQNAYRYNAMDNPIYSDAKTLEKFFDEQLEKWLPEYAYETFDDEDLHPPSKKYRRIISD</sequence>
<evidence type="ECO:0000313" key="1">
    <source>
        <dbReference type="EMBL" id="KAI4463529.1"/>
    </source>
</evidence>
<proteinExistence type="predicted"/>
<dbReference type="Proteomes" id="UP001056778">
    <property type="component" value="Chromosome 4"/>
</dbReference>
<protein>
    <submittedName>
        <fullName evidence="1">Transcription intermediary factor</fullName>
    </submittedName>
</protein>